<keyword evidence="1" id="KW-0648">Protein biosynthesis</keyword>
<dbReference type="Proteomes" id="UP001396898">
    <property type="component" value="Unassembled WGS sequence"/>
</dbReference>
<proteinExistence type="predicted"/>
<accession>A0ABR1RKC0</accession>
<sequence>MPLVDGLFGKLKGATKGYATLNYEDTGSKRSRLVKLQLLVNKKPVDAISRVVHTSQIERLKRQWVNKFKKYRTSLPPYPLHSLLTNSAPLDRHDSN</sequence>
<organism evidence="2 3">
    <name type="scientific">Apiospora marii</name>
    <dbReference type="NCBI Taxonomy" id="335849"/>
    <lineage>
        <taxon>Eukaryota</taxon>
        <taxon>Fungi</taxon>
        <taxon>Dikarya</taxon>
        <taxon>Ascomycota</taxon>
        <taxon>Pezizomycotina</taxon>
        <taxon>Sordariomycetes</taxon>
        <taxon>Xylariomycetidae</taxon>
        <taxon>Amphisphaeriales</taxon>
        <taxon>Apiosporaceae</taxon>
        <taxon>Apiospora</taxon>
    </lineage>
</organism>
<dbReference type="PANTHER" id="PTHR43512:SF7">
    <property type="entry name" value="TRANSLATION FACTOR GUF1, MITOCHONDRIAL"/>
    <property type="match status" value="1"/>
</dbReference>
<dbReference type="InterPro" id="IPR006297">
    <property type="entry name" value="EF-4"/>
</dbReference>
<reference evidence="2 3" key="1">
    <citation type="submission" date="2023-01" db="EMBL/GenBank/DDBJ databases">
        <title>Analysis of 21 Apiospora genomes using comparative genomics revels a genus with tremendous synthesis potential of carbohydrate active enzymes and secondary metabolites.</title>
        <authorList>
            <person name="Sorensen T."/>
        </authorList>
    </citation>
    <scope>NUCLEOTIDE SEQUENCE [LARGE SCALE GENOMIC DNA]</scope>
    <source>
        <strain evidence="2 3">CBS 20057</strain>
    </source>
</reference>
<keyword evidence="3" id="KW-1185">Reference proteome</keyword>
<gene>
    <name evidence="2" type="ORF">PG991_009312</name>
</gene>
<evidence type="ECO:0000256" key="1">
    <source>
        <dbReference type="ARBA" id="ARBA00022917"/>
    </source>
</evidence>
<dbReference type="Gene3D" id="3.30.70.2570">
    <property type="entry name" value="Elongation factor 4, C-terminal domain"/>
    <property type="match status" value="1"/>
</dbReference>
<evidence type="ECO:0000313" key="2">
    <source>
        <dbReference type="EMBL" id="KAK8013719.1"/>
    </source>
</evidence>
<dbReference type="EMBL" id="JAQQWI010000013">
    <property type="protein sequence ID" value="KAK8013719.1"/>
    <property type="molecule type" value="Genomic_DNA"/>
</dbReference>
<comment type="caution">
    <text evidence="2">The sequence shown here is derived from an EMBL/GenBank/DDBJ whole genome shotgun (WGS) entry which is preliminary data.</text>
</comment>
<evidence type="ECO:0000313" key="3">
    <source>
        <dbReference type="Proteomes" id="UP001396898"/>
    </source>
</evidence>
<name>A0ABR1RKC0_9PEZI</name>
<dbReference type="InterPro" id="IPR038363">
    <property type="entry name" value="LepA_C_sf"/>
</dbReference>
<dbReference type="PANTHER" id="PTHR43512">
    <property type="entry name" value="TRANSLATION FACTOR GUF1-RELATED"/>
    <property type="match status" value="1"/>
</dbReference>
<protein>
    <submittedName>
        <fullName evidence="2">GTPase-like protein</fullName>
    </submittedName>
</protein>